<evidence type="ECO:0000259" key="1">
    <source>
        <dbReference type="Pfam" id="PF12358"/>
    </source>
</evidence>
<dbReference type="RefSeq" id="WP_118319732.1">
    <property type="nucleotide sequence ID" value="NZ_DAWEIE010000074.1"/>
</dbReference>
<name>A0A412J4J0_9FIRM</name>
<evidence type="ECO:0000313" key="3">
    <source>
        <dbReference type="EMBL" id="RGS47525.1"/>
    </source>
</evidence>
<dbReference type="InterPro" id="IPR049530">
    <property type="entry name" value="EC042_2821"/>
</dbReference>
<dbReference type="InterPro" id="IPR022104">
    <property type="entry name" value="DUF3644"/>
</dbReference>
<sequence length="314" mass="36798">MTEQETLIYDRLVDKSIDAFTFAIEIINKPTLRHRSENFVFNMCNAWELMLKAQLVKDKGEDAIYYKKNKDRTITLSNCIETIFTDFHNPVKNNLTIIEKLRNKSTHFITPEYDEIYISVFQANVVYYVEHLKKYFSIDLSSKFPSNFLTIAANPKPISDIKVLSKIDKATFNAFLKERKNIMALEGHDGVGVSFEVRLKSVKKNEDLTFRIDPNADLSAQVIKQVMDPSNSHPYRQKDIIALINKEIGDNTINQYSFRAIRYYENIEEFPEYYYFHKQSGSKTYSQKAVNLFLKNIKEQPNYIEIAIKEFKKK</sequence>
<feature type="domain" description="EC042-2821-like Restriction Endonuclease-like" evidence="2">
    <location>
        <begin position="228"/>
        <end position="304"/>
    </location>
</feature>
<dbReference type="Pfam" id="PF12358">
    <property type="entry name" value="DUF3644"/>
    <property type="match status" value="1"/>
</dbReference>
<evidence type="ECO:0000259" key="2">
    <source>
        <dbReference type="Pfam" id="PF18740"/>
    </source>
</evidence>
<dbReference type="AlphaFoldDB" id="A0A412J4J0"/>
<reference evidence="3 4" key="1">
    <citation type="submission" date="2018-08" db="EMBL/GenBank/DDBJ databases">
        <title>A genome reference for cultivated species of the human gut microbiota.</title>
        <authorList>
            <person name="Zou Y."/>
            <person name="Xue W."/>
            <person name="Luo G."/>
        </authorList>
    </citation>
    <scope>NUCLEOTIDE SEQUENCE [LARGE SCALE GENOMIC DNA]</scope>
    <source>
        <strain evidence="3 4">AF22-10AC</strain>
    </source>
</reference>
<feature type="domain" description="DUF3644" evidence="1">
    <location>
        <begin position="11"/>
        <end position="177"/>
    </location>
</feature>
<evidence type="ECO:0000313" key="4">
    <source>
        <dbReference type="Proteomes" id="UP000285274"/>
    </source>
</evidence>
<accession>A0A412J4J0</accession>
<dbReference type="Pfam" id="PF18740">
    <property type="entry name" value="EC042_2821"/>
    <property type="match status" value="1"/>
</dbReference>
<dbReference type="Proteomes" id="UP000285274">
    <property type="component" value="Unassembled WGS sequence"/>
</dbReference>
<gene>
    <name evidence="3" type="ORF">DWX92_04160</name>
</gene>
<organism evidence="3 4">
    <name type="scientific">Holdemanella biformis</name>
    <dbReference type="NCBI Taxonomy" id="1735"/>
    <lineage>
        <taxon>Bacteria</taxon>
        <taxon>Bacillati</taxon>
        <taxon>Bacillota</taxon>
        <taxon>Erysipelotrichia</taxon>
        <taxon>Erysipelotrichales</taxon>
        <taxon>Erysipelotrichaceae</taxon>
        <taxon>Holdemanella</taxon>
    </lineage>
</organism>
<comment type="caution">
    <text evidence="3">The sequence shown here is derived from an EMBL/GenBank/DDBJ whole genome shotgun (WGS) entry which is preliminary data.</text>
</comment>
<protein>
    <submittedName>
        <fullName evidence="3">DUF3644 domain-containing protein</fullName>
    </submittedName>
</protein>
<dbReference type="EMBL" id="QRVM01000012">
    <property type="protein sequence ID" value="RGS47525.1"/>
    <property type="molecule type" value="Genomic_DNA"/>
</dbReference>
<proteinExistence type="predicted"/>